<feature type="domain" description="Endonuclease/exonuclease/phosphatase" evidence="1">
    <location>
        <begin position="35"/>
        <end position="218"/>
    </location>
</feature>
<dbReference type="Proteomes" id="UP001333110">
    <property type="component" value="Unassembled WGS sequence"/>
</dbReference>
<gene>
    <name evidence="2" type="ORF">QYF61_013363</name>
</gene>
<dbReference type="InterPro" id="IPR005135">
    <property type="entry name" value="Endo/exonuclease/phosphatase"/>
</dbReference>
<sequence length="304" mass="33364">MASPEGGNASGNIYAAPGSTEGSGAHLKCLCTNARNMRNKPDEMEVLVSSQSYDVIGISETWWNESHDRSAGMEGYRLFRRNRQGRRGGGVAPYVRDRCDCTALTVRDDVVESLWVRIKGMENKGDVTVGVYYRSPSQDVSTDELFCRQLGEISGLVALVLMGDFNFPGIDWEYHTAVTSRSWKSLKFVEDDNFLSQVLSEPTRKGAFLDLLFVNREGLVGDVMQAGQKTSLAKQGTPCGAQEEKAIVSSLEVRSGFAGRVQSHALHLQGEDVKGQSSTRVESGQCCFRHQEMLFLSMLIATGG</sequence>
<dbReference type="PANTHER" id="PTHR33395:SF22">
    <property type="entry name" value="REVERSE TRANSCRIPTASE DOMAIN-CONTAINING PROTEIN"/>
    <property type="match status" value="1"/>
</dbReference>
<dbReference type="SUPFAM" id="SSF56219">
    <property type="entry name" value="DNase I-like"/>
    <property type="match status" value="1"/>
</dbReference>
<dbReference type="GO" id="GO:0003824">
    <property type="term" value="F:catalytic activity"/>
    <property type="evidence" value="ECO:0007669"/>
    <property type="project" value="InterPro"/>
</dbReference>
<dbReference type="Gene3D" id="3.60.10.10">
    <property type="entry name" value="Endonuclease/exonuclease/phosphatase"/>
    <property type="match status" value="1"/>
</dbReference>
<dbReference type="InterPro" id="IPR036691">
    <property type="entry name" value="Endo/exonu/phosph_ase_sf"/>
</dbReference>
<comment type="caution">
    <text evidence="2">The sequence shown here is derived from an EMBL/GenBank/DDBJ whole genome shotgun (WGS) entry which is preliminary data.</text>
</comment>
<keyword evidence="3" id="KW-1185">Reference proteome</keyword>
<dbReference type="EMBL" id="JAUNZN010000018">
    <property type="protein sequence ID" value="KAK4810955.1"/>
    <property type="molecule type" value="Genomic_DNA"/>
</dbReference>
<evidence type="ECO:0000313" key="3">
    <source>
        <dbReference type="Proteomes" id="UP001333110"/>
    </source>
</evidence>
<name>A0AAN7N928_MYCAM</name>
<dbReference type="GO" id="GO:0007508">
    <property type="term" value="P:larval heart development"/>
    <property type="evidence" value="ECO:0007669"/>
    <property type="project" value="TreeGrafter"/>
</dbReference>
<evidence type="ECO:0000259" key="1">
    <source>
        <dbReference type="Pfam" id="PF03372"/>
    </source>
</evidence>
<dbReference type="GO" id="GO:0061343">
    <property type="term" value="P:cell adhesion involved in heart morphogenesis"/>
    <property type="evidence" value="ECO:0007669"/>
    <property type="project" value="TreeGrafter"/>
</dbReference>
<dbReference type="AlphaFoldDB" id="A0AAN7N928"/>
<protein>
    <recommendedName>
        <fullName evidence="1">Endonuclease/exonuclease/phosphatase domain-containing protein</fullName>
    </recommendedName>
</protein>
<accession>A0AAN7N928</accession>
<dbReference type="Pfam" id="PF03372">
    <property type="entry name" value="Exo_endo_phos"/>
    <property type="match status" value="1"/>
</dbReference>
<evidence type="ECO:0000313" key="2">
    <source>
        <dbReference type="EMBL" id="KAK4810955.1"/>
    </source>
</evidence>
<dbReference type="PANTHER" id="PTHR33395">
    <property type="entry name" value="TRANSCRIPTASE, PUTATIVE-RELATED-RELATED"/>
    <property type="match status" value="1"/>
</dbReference>
<dbReference type="GO" id="GO:0031012">
    <property type="term" value="C:extracellular matrix"/>
    <property type="evidence" value="ECO:0007669"/>
    <property type="project" value="TreeGrafter"/>
</dbReference>
<reference evidence="2 3" key="1">
    <citation type="journal article" date="2023" name="J. Hered.">
        <title>Chromosome-level genome of the wood stork (Mycteria americana) provides insight into avian chromosome evolution.</title>
        <authorList>
            <person name="Flamio R. Jr."/>
            <person name="Ramstad K.M."/>
        </authorList>
    </citation>
    <scope>NUCLEOTIDE SEQUENCE [LARGE SCALE GENOMIC DNA]</scope>
    <source>
        <strain evidence="2">JAX WOST 10</strain>
    </source>
</reference>
<organism evidence="2 3">
    <name type="scientific">Mycteria americana</name>
    <name type="common">Wood stork</name>
    <dbReference type="NCBI Taxonomy" id="33587"/>
    <lineage>
        <taxon>Eukaryota</taxon>
        <taxon>Metazoa</taxon>
        <taxon>Chordata</taxon>
        <taxon>Craniata</taxon>
        <taxon>Vertebrata</taxon>
        <taxon>Euteleostomi</taxon>
        <taxon>Archelosauria</taxon>
        <taxon>Archosauria</taxon>
        <taxon>Dinosauria</taxon>
        <taxon>Saurischia</taxon>
        <taxon>Theropoda</taxon>
        <taxon>Coelurosauria</taxon>
        <taxon>Aves</taxon>
        <taxon>Neognathae</taxon>
        <taxon>Neoaves</taxon>
        <taxon>Aequornithes</taxon>
        <taxon>Ciconiiformes</taxon>
        <taxon>Ciconiidae</taxon>
        <taxon>Mycteria</taxon>
    </lineage>
</organism>
<proteinExistence type="predicted"/>